<gene>
    <name evidence="2" type="ORF">H8Q88_13695</name>
</gene>
<dbReference type="EMBL" id="JACRUP010000009">
    <property type="protein sequence ID" value="MBC5851956.1"/>
    <property type="molecule type" value="Genomic_DNA"/>
</dbReference>
<keyword evidence="1" id="KW-0732">Signal</keyword>
<dbReference type="Proteomes" id="UP000615796">
    <property type="component" value="Unassembled WGS sequence"/>
</dbReference>
<evidence type="ECO:0000313" key="3">
    <source>
        <dbReference type="Proteomes" id="UP000615796"/>
    </source>
</evidence>
<keyword evidence="3" id="KW-1185">Reference proteome</keyword>
<proteinExistence type="predicted"/>
<dbReference type="InterPro" id="IPR011250">
    <property type="entry name" value="OMP/PagP_B-barrel"/>
</dbReference>
<dbReference type="AlphaFoldDB" id="A0A9X0RAU9"/>
<accession>A0A9X0RAU9</accession>
<protein>
    <submittedName>
        <fullName evidence="2">Outer membrane beta-barrel protein</fullName>
    </submittedName>
</protein>
<dbReference type="RefSeq" id="WP_187026527.1">
    <property type="nucleotide sequence ID" value="NZ_JACRUP010000009.1"/>
</dbReference>
<name>A0A9X0RAU9_VIBME</name>
<reference evidence="2" key="1">
    <citation type="submission" date="2020-08" db="EMBL/GenBank/DDBJ databases">
        <title>Genome Sequencing and Pan-Genome Analysis of Migratory bird Vibrio Strains, Inner Mongolia.</title>
        <authorList>
            <person name="Zheng L."/>
        </authorList>
    </citation>
    <scope>NUCLEOTIDE SEQUENCE</scope>
    <source>
        <strain evidence="2">M13F</strain>
    </source>
</reference>
<feature type="chain" id="PRO_5040787915" evidence="1">
    <location>
        <begin position="21"/>
        <end position="209"/>
    </location>
</feature>
<dbReference type="SUPFAM" id="SSF56925">
    <property type="entry name" value="OMPA-like"/>
    <property type="match status" value="1"/>
</dbReference>
<sequence length="209" mass="23311">MKPVLSLVAASILFASSVQADSQSETSSTNQFGISFKSSDFGNDLSKQSGFDLKDIEEQFFNLGIHWGATKQLNEQQLTTRYVFLDYGNTEVTLFNAFAKVAVTRQLAIAGVGQNFQYNLNDTFYVKAGAELGLYHDKFDLEVRYFGTIKENKSNTGALLAGSVAAGAMLSKHWDLELGYKYQYFASNKFDDVDFSKASQIFFGVNYNY</sequence>
<comment type="caution">
    <text evidence="2">The sequence shown here is derived from an EMBL/GenBank/DDBJ whole genome shotgun (WGS) entry which is preliminary data.</text>
</comment>
<evidence type="ECO:0000256" key="1">
    <source>
        <dbReference type="SAM" id="SignalP"/>
    </source>
</evidence>
<feature type="signal peptide" evidence="1">
    <location>
        <begin position="1"/>
        <end position="20"/>
    </location>
</feature>
<dbReference type="Gene3D" id="2.40.160.20">
    <property type="match status" value="1"/>
</dbReference>
<organism evidence="2 3">
    <name type="scientific">Vibrio metschnikovii</name>
    <dbReference type="NCBI Taxonomy" id="28172"/>
    <lineage>
        <taxon>Bacteria</taxon>
        <taxon>Pseudomonadati</taxon>
        <taxon>Pseudomonadota</taxon>
        <taxon>Gammaproteobacteria</taxon>
        <taxon>Vibrionales</taxon>
        <taxon>Vibrionaceae</taxon>
        <taxon>Vibrio</taxon>
    </lineage>
</organism>
<evidence type="ECO:0000313" key="2">
    <source>
        <dbReference type="EMBL" id="MBC5851956.1"/>
    </source>
</evidence>